<dbReference type="PANTHER" id="PTHR22914">
    <property type="entry name" value="CHITIN SYNTHASE"/>
    <property type="match status" value="1"/>
</dbReference>
<dbReference type="InterPro" id="IPR027417">
    <property type="entry name" value="P-loop_NTPase"/>
</dbReference>
<name>A0ABR2Z9R2_9AGAR</name>
<proteinExistence type="predicted"/>
<gene>
    <name evidence="6" type="ORF">AAF712_015250</name>
</gene>
<dbReference type="EMBL" id="JBBXMP010000369">
    <property type="protein sequence ID" value="KAL0058090.1"/>
    <property type="molecule type" value="Genomic_DNA"/>
</dbReference>
<dbReference type="PANTHER" id="PTHR22914:SF45">
    <property type="entry name" value="CHITIN SYNTHASE"/>
    <property type="match status" value="1"/>
</dbReference>
<keyword evidence="7" id="KW-1185">Reference proteome</keyword>
<reference evidence="6 7" key="1">
    <citation type="submission" date="2024-05" db="EMBL/GenBank/DDBJ databases">
        <title>A draft genome resource for the thread blight pathogen Marasmius tenuissimus strain MS-2.</title>
        <authorList>
            <person name="Yulfo-Soto G.E."/>
            <person name="Baruah I.K."/>
            <person name="Amoako-Attah I."/>
            <person name="Bukari Y."/>
            <person name="Meinhardt L.W."/>
            <person name="Bailey B.A."/>
            <person name="Cohen S.P."/>
        </authorList>
    </citation>
    <scope>NUCLEOTIDE SEQUENCE [LARGE SCALE GENOMIC DNA]</scope>
    <source>
        <strain evidence="6 7">MS-2</strain>
    </source>
</reference>
<evidence type="ECO:0000313" key="7">
    <source>
        <dbReference type="Proteomes" id="UP001437256"/>
    </source>
</evidence>
<evidence type="ECO:0000256" key="1">
    <source>
        <dbReference type="ARBA" id="ARBA00004141"/>
    </source>
</evidence>
<evidence type="ECO:0000256" key="5">
    <source>
        <dbReference type="SAM" id="Phobius"/>
    </source>
</evidence>
<dbReference type="Proteomes" id="UP001437256">
    <property type="component" value="Unassembled WGS sequence"/>
</dbReference>
<accession>A0ABR2Z9R2</accession>
<comment type="catalytic activity">
    <reaction evidence="4">
        <text>[(1-&gt;4)-N-acetyl-beta-D-glucosaminyl](n) + UDP-N-acetyl-alpha-D-glucosamine = [(1-&gt;4)-N-acetyl-beta-D-glucosaminyl](n+1) + UDP + H(+)</text>
        <dbReference type="Rhea" id="RHEA:16637"/>
        <dbReference type="Rhea" id="RHEA-COMP:9593"/>
        <dbReference type="Rhea" id="RHEA-COMP:9595"/>
        <dbReference type="ChEBI" id="CHEBI:15378"/>
        <dbReference type="ChEBI" id="CHEBI:17029"/>
        <dbReference type="ChEBI" id="CHEBI:57705"/>
        <dbReference type="ChEBI" id="CHEBI:58223"/>
        <dbReference type="EC" id="2.4.1.16"/>
    </reaction>
</comment>
<keyword evidence="2 5" id="KW-0812">Transmembrane</keyword>
<comment type="caution">
    <text evidence="6">The sequence shown here is derived from an EMBL/GenBank/DDBJ whole genome shotgun (WGS) entry which is preliminary data.</text>
</comment>
<protein>
    <submittedName>
        <fullName evidence="6">Uncharacterized protein</fullName>
    </submittedName>
</protein>
<evidence type="ECO:0000313" key="6">
    <source>
        <dbReference type="EMBL" id="KAL0058090.1"/>
    </source>
</evidence>
<dbReference type="InterPro" id="IPR004835">
    <property type="entry name" value="Chitin_synth"/>
</dbReference>
<sequence length="1090" mass="118398">MKRQSALQQRPESVNDLSKLSDTSDVVVVAWLRERFVTDTACTNIGFSSLVAAAHLSAGQQCLLPHEEDHAGLGAWSMGFPMQQRLLHFAGSAGVYPASTALFPAEPQVSTPNAFCYLVAGASQEELTSVFCVNPNDSQLPNQLEGRSAKGQVRGFGLAEIAKRCGVVFEVNMTPDEFCERYGEGVAEVGVQQARTAFGLEGMDAVLGNQQCARSASRKRPSTSWKINFVRGAPKGRNATVCGTLRQRQDSVLVPLLTRMLPITLPVSALLKVVILGQLAAAMPSTPPVNNYLSSLALPPSFVPTNTTMSTMKTVLSAVKAAAAGCPANETIRRPTLARKAAPSRNVFHSAEKAGLANKEALPGEVQEGEATEVAKESSARRRRVASCWILTWRLPNPCLTYIGRMKRLDVHQARREKLALNVMIWFACGCSIFVIAVLGLLICPTQHVCSTTELAGHSFQNNPDGVLAAVRGEVFDLAKLSQFHLRAAPVAAQKNVSACGGKSIDHVFPVQISAACGGISGNLSPFVSFNPKNNSDPSVLYHDFRSYTNDSRPDWYYEQMITMRYLARVGFVGYSPNEIKNMAHSSRSAGAYNGLICGATDYIKSSGSLPAPNGEVPPGGASGDRDFMRSAAIDIFRFNSGGGDITKQLNKLNIDSATLARQKTCLRNIFTIGKVGSRNSAQCQFATCILLAISIIMISIIGFKFLASTNFGSPRVIRRYEKTIDSLAQLKYGDKRKLLVVICGGMILGSGNDRPAPRIVLDILGADPNLDPEPLSFVSLGEGAKQRNTGKVYSGLYECSGHVVPHLVAAEAGKPNERSRRYSESHLSNLSRSIGVDFVHLQASYQAVSIPLVGMACRIHWTLLEACRRRYEGNVKLLGLHPGVLAHGMLRAVTRALRTSIEELLIVGEFPRGSYFSTCALTRMKTYRGPLPFVTEFLLRENSAKVLSLTDSNAPANGLKLDLSALPPSETIKEFTFSDQWPDSYMFPAIAAALPNLQVLRIRIEVQTSLGSMHTLATNHLSATENLRVFWLYNENRSLFTEEEIDEIILRWDPSVPGILQIRLDPNCVVDRGALPYEWLTSAASVGGG</sequence>
<feature type="transmembrane region" description="Helical" evidence="5">
    <location>
        <begin position="685"/>
        <end position="708"/>
    </location>
</feature>
<organism evidence="6 7">
    <name type="scientific">Marasmius tenuissimus</name>
    <dbReference type="NCBI Taxonomy" id="585030"/>
    <lineage>
        <taxon>Eukaryota</taxon>
        <taxon>Fungi</taxon>
        <taxon>Dikarya</taxon>
        <taxon>Basidiomycota</taxon>
        <taxon>Agaricomycotina</taxon>
        <taxon>Agaricomycetes</taxon>
        <taxon>Agaricomycetidae</taxon>
        <taxon>Agaricales</taxon>
        <taxon>Marasmiineae</taxon>
        <taxon>Marasmiaceae</taxon>
        <taxon>Marasmius</taxon>
    </lineage>
</organism>
<evidence type="ECO:0000256" key="2">
    <source>
        <dbReference type="ARBA" id="ARBA00022692"/>
    </source>
</evidence>
<evidence type="ECO:0000256" key="3">
    <source>
        <dbReference type="ARBA" id="ARBA00023136"/>
    </source>
</evidence>
<dbReference type="Pfam" id="PF03142">
    <property type="entry name" value="Chitin_synth_2"/>
    <property type="match status" value="1"/>
</dbReference>
<dbReference type="SUPFAM" id="SSF52540">
    <property type="entry name" value="P-loop containing nucleoside triphosphate hydrolases"/>
    <property type="match status" value="1"/>
</dbReference>
<feature type="transmembrane region" description="Helical" evidence="5">
    <location>
        <begin position="419"/>
        <end position="443"/>
    </location>
</feature>
<keyword evidence="5" id="KW-1133">Transmembrane helix</keyword>
<keyword evidence="3 5" id="KW-0472">Membrane</keyword>
<comment type="subcellular location">
    <subcellularLocation>
        <location evidence="1">Membrane</location>
        <topology evidence="1">Multi-pass membrane protein</topology>
    </subcellularLocation>
</comment>
<evidence type="ECO:0000256" key="4">
    <source>
        <dbReference type="ARBA" id="ARBA00048014"/>
    </source>
</evidence>